<proteinExistence type="predicted"/>
<organism evidence="1 2">
    <name type="scientific">Gossypium australe</name>
    <dbReference type="NCBI Taxonomy" id="47621"/>
    <lineage>
        <taxon>Eukaryota</taxon>
        <taxon>Viridiplantae</taxon>
        <taxon>Streptophyta</taxon>
        <taxon>Embryophyta</taxon>
        <taxon>Tracheophyta</taxon>
        <taxon>Spermatophyta</taxon>
        <taxon>Magnoliopsida</taxon>
        <taxon>eudicotyledons</taxon>
        <taxon>Gunneridae</taxon>
        <taxon>Pentapetalae</taxon>
        <taxon>rosids</taxon>
        <taxon>malvids</taxon>
        <taxon>Malvales</taxon>
        <taxon>Malvaceae</taxon>
        <taxon>Malvoideae</taxon>
        <taxon>Gossypium</taxon>
    </lineage>
</organism>
<sequence length="88" mass="10388">MRLRPIVTTSKEKKRMITLSTTTYCNILANEYVLNGEILYKRRKDQVLLSQEILKEVYEGVCGTHANGFTMDRQIMRFDYYQLCQEVS</sequence>
<name>A0A5B6VCQ1_9ROSI</name>
<dbReference type="PANTHER" id="PTHR48475:SF1">
    <property type="entry name" value="RNASE H TYPE-1 DOMAIN-CONTAINING PROTEIN"/>
    <property type="match status" value="1"/>
</dbReference>
<dbReference type="GO" id="GO:0003964">
    <property type="term" value="F:RNA-directed DNA polymerase activity"/>
    <property type="evidence" value="ECO:0007669"/>
    <property type="project" value="UniProtKB-KW"/>
</dbReference>
<keyword evidence="2" id="KW-1185">Reference proteome</keyword>
<dbReference type="AlphaFoldDB" id="A0A5B6VCQ1"/>
<keyword evidence="1" id="KW-0808">Transferase</keyword>
<reference evidence="2" key="1">
    <citation type="journal article" date="2019" name="Plant Biotechnol. J.">
        <title>Genome sequencing of the Australian wild diploid species Gossypium australe highlights disease resistance and delayed gland morphogenesis.</title>
        <authorList>
            <person name="Cai Y."/>
            <person name="Cai X."/>
            <person name="Wang Q."/>
            <person name="Wang P."/>
            <person name="Zhang Y."/>
            <person name="Cai C."/>
            <person name="Xu Y."/>
            <person name="Wang K."/>
            <person name="Zhou Z."/>
            <person name="Wang C."/>
            <person name="Geng S."/>
            <person name="Li B."/>
            <person name="Dong Q."/>
            <person name="Hou Y."/>
            <person name="Wang H."/>
            <person name="Ai P."/>
            <person name="Liu Z."/>
            <person name="Yi F."/>
            <person name="Sun M."/>
            <person name="An G."/>
            <person name="Cheng J."/>
            <person name="Zhang Y."/>
            <person name="Shi Q."/>
            <person name="Xie Y."/>
            <person name="Shi X."/>
            <person name="Chang Y."/>
            <person name="Huang F."/>
            <person name="Chen Y."/>
            <person name="Hong S."/>
            <person name="Mi L."/>
            <person name="Sun Q."/>
            <person name="Zhang L."/>
            <person name="Zhou B."/>
            <person name="Peng R."/>
            <person name="Zhang X."/>
            <person name="Liu F."/>
        </authorList>
    </citation>
    <scope>NUCLEOTIDE SEQUENCE [LARGE SCALE GENOMIC DNA]</scope>
    <source>
        <strain evidence="2">cv. PA1801</strain>
    </source>
</reference>
<comment type="caution">
    <text evidence="1">The sequence shown here is derived from an EMBL/GenBank/DDBJ whole genome shotgun (WGS) entry which is preliminary data.</text>
</comment>
<gene>
    <name evidence="1" type="ORF">EPI10_001898</name>
</gene>
<evidence type="ECO:0000313" key="2">
    <source>
        <dbReference type="Proteomes" id="UP000325315"/>
    </source>
</evidence>
<dbReference type="PANTHER" id="PTHR48475">
    <property type="entry name" value="RIBONUCLEASE H"/>
    <property type="match status" value="1"/>
</dbReference>
<dbReference type="Proteomes" id="UP000325315">
    <property type="component" value="Unassembled WGS sequence"/>
</dbReference>
<dbReference type="EMBL" id="SMMG02000007">
    <property type="protein sequence ID" value="KAA3466834.1"/>
    <property type="molecule type" value="Genomic_DNA"/>
</dbReference>
<keyword evidence="1" id="KW-0548">Nucleotidyltransferase</keyword>
<accession>A0A5B6VCQ1</accession>
<keyword evidence="1" id="KW-0695">RNA-directed DNA polymerase</keyword>
<dbReference type="OrthoDB" id="1162996at2759"/>
<evidence type="ECO:0000313" key="1">
    <source>
        <dbReference type="EMBL" id="KAA3466834.1"/>
    </source>
</evidence>
<protein>
    <submittedName>
        <fullName evidence="1">RNA-directed DNA polymerase (Reverse transcriptase), Ribonuclease H</fullName>
    </submittedName>
</protein>